<proteinExistence type="predicted"/>
<accession>A0AAP0KDR1</accession>
<dbReference type="AlphaFoldDB" id="A0AAP0KDR1"/>
<evidence type="ECO:0000313" key="2">
    <source>
        <dbReference type="EMBL" id="KAK9150110.1"/>
    </source>
</evidence>
<protein>
    <submittedName>
        <fullName evidence="2">Uncharacterized protein</fullName>
    </submittedName>
</protein>
<evidence type="ECO:0000313" key="3">
    <source>
        <dbReference type="Proteomes" id="UP001420932"/>
    </source>
</evidence>
<feature type="region of interest" description="Disordered" evidence="1">
    <location>
        <begin position="1"/>
        <end position="27"/>
    </location>
</feature>
<gene>
    <name evidence="2" type="ORF">Syun_008419</name>
</gene>
<comment type="caution">
    <text evidence="2">The sequence shown here is derived from an EMBL/GenBank/DDBJ whole genome shotgun (WGS) entry which is preliminary data.</text>
</comment>
<sequence>MESQSISPPTAQPPLESKHGGLVVGPNPNRFLPQLFPTQHQPDMSSALPVRQSITYLKVGNFCASFVWEF</sequence>
<organism evidence="2 3">
    <name type="scientific">Stephania yunnanensis</name>
    <dbReference type="NCBI Taxonomy" id="152371"/>
    <lineage>
        <taxon>Eukaryota</taxon>
        <taxon>Viridiplantae</taxon>
        <taxon>Streptophyta</taxon>
        <taxon>Embryophyta</taxon>
        <taxon>Tracheophyta</taxon>
        <taxon>Spermatophyta</taxon>
        <taxon>Magnoliopsida</taxon>
        <taxon>Ranunculales</taxon>
        <taxon>Menispermaceae</taxon>
        <taxon>Menispermoideae</taxon>
        <taxon>Cissampelideae</taxon>
        <taxon>Stephania</taxon>
    </lineage>
</organism>
<dbReference type="EMBL" id="JBBNAF010000004">
    <property type="protein sequence ID" value="KAK9150110.1"/>
    <property type="molecule type" value="Genomic_DNA"/>
</dbReference>
<evidence type="ECO:0000256" key="1">
    <source>
        <dbReference type="SAM" id="MobiDB-lite"/>
    </source>
</evidence>
<name>A0AAP0KDR1_9MAGN</name>
<dbReference type="Proteomes" id="UP001420932">
    <property type="component" value="Unassembled WGS sequence"/>
</dbReference>
<reference evidence="2 3" key="1">
    <citation type="submission" date="2024-01" db="EMBL/GenBank/DDBJ databases">
        <title>Genome assemblies of Stephania.</title>
        <authorList>
            <person name="Yang L."/>
        </authorList>
    </citation>
    <scope>NUCLEOTIDE SEQUENCE [LARGE SCALE GENOMIC DNA]</scope>
    <source>
        <strain evidence="2">YNDBR</strain>
        <tissue evidence="2">Leaf</tissue>
    </source>
</reference>
<keyword evidence="3" id="KW-1185">Reference proteome</keyword>